<protein>
    <submittedName>
        <fullName evidence="2">Uncharacterized protein</fullName>
    </submittedName>
</protein>
<feature type="region of interest" description="Disordered" evidence="1">
    <location>
        <begin position="1"/>
        <end position="105"/>
    </location>
</feature>
<organism evidence="2 3">
    <name type="scientific">Melopsittacus undulatus</name>
    <name type="common">Budgerigar</name>
    <name type="synonym">Psittacus undulatus</name>
    <dbReference type="NCBI Taxonomy" id="13146"/>
    <lineage>
        <taxon>Eukaryota</taxon>
        <taxon>Metazoa</taxon>
        <taxon>Chordata</taxon>
        <taxon>Craniata</taxon>
        <taxon>Vertebrata</taxon>
        <taxon>Euteleostomi</taxon>
        <taxon>Archelosauria</taxon>
        <taxon>Archosauria</taxon>
        <taxon>Dinosauria</taxon>
        <taxon>Saurischia</taxon>
        <taxon>Theropoda</taxon>
        <taxon>Coelurosauria</taxon>
        <taxon>Aves</taxon>
        <taxon>Neognathae</taxon>
        <taxon>Neoaves</taxon>
        <taxon>Telluraves</taxon>
        <taxon>Australaves</taxon>
        <taxon>Psittaciformes</taxon>
        <taxon>Psittaculidae</taxon>
        <taxon>Melopsittacus</taxon>
    </lineage>
</organism>
<keyword evidence="3" id="KW-1185">Reference proteome</keyword>
<proteinExistence type="predicted"/>
<feature type="compositionally biased region" description="Acidic residues" evidence="1">
    <location>
        <begin position="77"/>
        <end position="87"/>
    </location>
</feature>
<reference evidence="2" key="3">
    <citation type="submission" date="2025-09" db="UniProtKB">
        <authorList>
            <consortium name="Ensembl"/>
        </authorList>
    </citation>
    <scope>IDENTIFICATION</scope>
</reference>
<evidence type="ECO:0000313" key="2">
    <source>
        <dbReference type="Ensembl" id="ENSMUNP00000026782.1"/>
    </source>
</evidence>
<reference evidence="2" key="1">
    <citation type="submission" date="2020-03" db="EMBL/GenBank/DDBJ databases">
        <title>Melopsittacus undulatus (budgerigar) genome, bMelUnd1, maternal haplotype with Z.</title>
        <authorList>
            <person name="Gedman G."/>
            <person name="Mountcastle J."/>
            <person name="Haase B."/>
            <person name="Formenti G."/>
            <person name="Wright T."/>
            <person name="Apodaca J."/>
            <person name="Pelan S."/>
            <person name="Chow W."/>
            <person name="Rhie A."/>
            <person name="Howe K."/>
            <person name="Fedrigo O."/>
            <person name="Jarvis E.D."/>
        </authorList>
    </citation>
    <scope>NUCLEOTIDE SEQUENCE [LARGE SCALE GENOMIC DNA]</scope>
</reference>
<dbReference type="Proteomes" id="UP000694405">
    <property type="component" value="Chromosome 14"/>
</dbReference>
<sequence>MKPKDLPQGTAQRGARTRRLQPSTRMLGATSAEVSVRQHQRSHQGPEVEQEPSPAGADLHPHSGPGSPRAPAKSSPDEEGAEDEDYEPHDARGIPPGCQWLGGCR</sequence>
<dbReference type="Ensembl" id="ENSMUNT00000033334.1">
    <property type="protein sequence ID" value="ENSMUNP00000026782.1"/>
    <property type="gene ID" value="ENSMUNG00000018259.1"/>
</dbReference>
<evidence type="ECO:0000256" key="1">
    <source>
        <dbReference type="SAM" id="MobiDB-lite"/>
    </source>
</evidence>
<accession>A0A8V5GEW2</accession>
<evidence type="ECO:0000313" key="3">
    <source>
        <dbReference type="Proteomes" id="UP000694405"/>
    </source>
</evidence>
<name>A0A8V5GEW2_MELUD</name>
<reference evidence="2" key="2">
    <citation type="submission" date="2025-08" db="UniProtKB">
        <authorList>
            <consortium name="Ensembl"/>
        </authorList>
    </citation>
    <scope>IDENTIFICATION</scope>
</reference>
<dbReference type="AlphaFoldDB" id="A0A8V5GEW2"/>